<proteinExistence type="predicted"/>
<comment type="caution">
    <text evidence="1">The sequence shown here is derived from an EMBL/GenBank/DDBJ whole genome shotgun (WGS) entry which is preliminary data.</text>
</comment>
<dbReference type="EMBL" id="QHLZ01000014">
    <property type="protein sequence ID" value="PXA64215.1"/>
    <property type="molecule type" value="Genomic_DNA"/>
</dbReference>
<accession>A0A2V3DMP0</accession>
<dbReference type="Proteomes" id="UP000246303">
    <property type="component" value="Unassembled WGS sequence"/>
</dbReference>
<reference evidence="1 2" key="1">
    <citation type="submission" date="2018-05" db="EMBL/GenBank/DDBJ databases">
        <title>Genetic diversity of glacier-inhabiting Cryobacterium bacteria in China and description of Cryobacterium mengkeensis sp. nov. and Arthrobacter glacialis sp. nov.</title>
        <authorList>
            <person name="Liu Q."/>
            <person name="Xin Y.-H."/>
        </authorList>
    </citation>
    <scope>NUCLEOTIDE SEQUENCE [LARGE SCALE GENOMIC DNA]</scope>
    <source>
        <strain evidence="1 2">GP3</strain>
    </source>
</reference>
<evidence type="ECO:0000313" key="1">
    <source>
        <dbReference type="EMBL" id="PXA64215.1"/>
    </source>
</evidence>
<dbReference type="AlphaFoldDB" id="A0A2V3DMP0"/>
<keyword evidence="2" id="KW-1185">Reference proteome</keyword>
<dbReference type="OrthoDB" id="5166947at2"/>
<protein>
    <recommendedName>
        <fullName evidence="3">Asl1-like glycosyl hydrolase catalytic domain-containing protein</fullName>
    </recommendedName>
</protein>
<dbReference type="Gene3D" id="3.20.20.80">
    <property type="entry name" value="Glycosidases"/>
    <property type="match status" value="1"/>
</dbReference>
<sequence length="157" mass="16477">MYKVTPNVPISGVGTYAADWASAWVDLDLKQPKFLTFHNSELTGCSTGLAADQPTMAPSMRDCSSGYHSSSVLKENAANMPIWVAETGISACIGGNETAKTYASAPWSADYALGSAQVGVSQLEFHGPLIICKGGGPPRSVVCFDGECLKPTGEMQP</sequence>
<organism evidence="1 2">
    <name type="scientific">Arthrobacter psychrochitiniphilus</name>
    <dbReference type="NCBI Taxonomy" id="291045"/>
    <lineage>
        <taxon>Bacteria</taxon>
        <taxon>Bacillati</taxon>
        <taxon>Actinomycetota</taxon>
        <taxon>Actinomycetes</taxon>
        <taxon>Micrococcales</taxon>
        <taxon>Micrococcaceae</taxon>
        <taxon>Arthrobacter</taxon>
    </lineage>
</organism>
<dbReference type="RefSeq" id="WP_110107496.1">
    <property type="nucleotide sequence ID" value="NZ_JACBZZ010000001.1"/>
</dbReference>
<evidence type="ECO:0000313" key="2">
    <source>
        <dbReference type="Proteomes" id="UP000246303"/>
    </source>
</evidence>
<name>A0A2V3DMP0_9MICC</name>
<gene>
    <name evidence="1" type="ORF">CVS29_16455</name>
</gene>
<evidence type="ECO:0008006" key="3">
    <source>
        <dbReference type="Google" id="ProtNLM"/>
    </source>
</evidence>